<comment type="caution">
    <text evidence="1">The sequence shown here is derived from an EMBL/GenBank/DDBJ whole genome shotgun (WGS) entry which is preliminary data.</text>
</comment>
<accession>A0A7X2TDW8</accession>
<evidence type="ECO:0000313" key="1">
    <source>
        <dbReference type="EMBL" id="MSS38020.1"/>
    </source>
</evidence>
<organism evidence="1 2">
    <name type="scientific">Clostridium porci</name>
    <dbReference type="NCBI Taxonomy" id="2605778"/>
    <lineage>
        <taxon>Bacteria</taxon>
        <taxon>Bacillati</taxon>
        <taxon>Bacillota</taxon>
        <taxon>Clostridia</taxon>
        <taxon>Eubacteriales</taxon>
        <taxon>Clostridiaceae</taxon>
        <taxon>Clostridium</taxon>
    </lineage>
</organism>
<keyword evidence="2" id="KW-1185">Reference proteome</keyword>
<gene>
    <name evidence="1" type="ORF">FYJ39_16015</name>
</gene>
<dbReference type="RefSeq" id="WP_154473464.1">
    <property type="nucleotide sequence ID" value="NZ_VUMD01000017.1"/>
</dbReference>
<sequence>MMNMEVLTRITQVTLVLAAGMCFGNIVYTELQSDRETLSSILGGAISRRRRIYRMAKTIAANSRPDVASDAAAAHDVCNTKAKALSPHPTITIQATVKPIEGGRRFCCYDLTEEGFVEHRSK</sequence>
<dbReference type="Proteomes" id="UP000429958">
    <property type="component" value="Unassembled WGS sequence"/>
</dbReference>
<evidence type="ECO:0000313" key="2">
    <source>
        <dbReference type="Proteomes" id="UP000429958"/>
    </source>
</evidence>
<dbReference type="AlphaFoldDB" id="A0A7X2TDW8"/>
<reference evidence="1 2" key="1">
    <citation type="submission" date="2019-08" db="EMBL/GenBank/DDBJ databases">
        <title>In-depth cultivation of the pig gut microbiome towards novel bacterial diversity and tailored functional studies.</title>
        <authorList>
            <person name="Wylensek D."/>
            <person name="Hitch T.C.A."/>
            <person name="Clavel T."/>
        </authorList>
    </citation>
    <scope>NUCLEOTIDE SEQUENCE [LARGE SCALE GENOMIC DNA]</scope>
    <source>
        <strain evidence="1 2">WCA-389-WT-23D1</strain>
    </source>
</reference>
<name>A0A7X2TDW8_9CLOT</name>
<dbReference type="EMBL" id="VUMD01000017">
    <property type="protein sequence ID" value="MSS38020.1"/>
    <property type="molecule type" value="Genomic_DNA"/>
</dbReference>
<protein>
    <submittedName>
        <fullName evidence="1">Uncharacterized protein</fullName>
    </submittedName>
</protein>
<proteinExistence type="predicted"/>